<dbReference type="Pfam" id="PF20241">
    <property type="entry name" value="DUF6598"/>
    <property type="match status" value="1"/>
</dbReference>
<keyword evidence="3" id="KW-1185">Reference proteome</keyword>
<evidence type="ECO:0000313" key="2">
    <source>
        <dbReference type="EMBL" id="KAF8715734.1"/>
    </source>
</evidence>
<protein>
    <recommendedName>
        <fullName evidence="1">DUF6598 domain-containing protein</fullName>
    </recommendedName>
</protein>
<dbReference type="EMBL" id="JACEFO010001730">
    <property type="protein sequence ID" value="KAF8715734.1"/>
    <property type="molecule type" value="Genomic_DNA"/>
</dbReference>
<proteinExistence type="predicted"/>
<feature type="domain" description="DUF6598" evidence="1">
    <location>
        <begin position="66"/>
        <end position="294"/>
    </location>
</feature>
<dbReference type="Proteomes" id="UP000636709">
    <property type="component" value="Unassembled WGS sequence"/>
</dbReference>
<dbReference type="InterPro" id="IPR046533">
    <property type="entry name" value="DUF6598"/>
</dbReference>
<name>A0A835EV62_9POAL</name>
<dbReference type="PANTHER" id="PTHR33065:SF176">
    <property type="entry name" value="DUF6598 DOMAIN-CONTAINING PROTEIN"/>
    <property type="match status" value="1"/>
</dbReference>
<gene>
    <name evidence="2" type="ORF">HU200_026678</name>
</gene>
<evidence type="ECO:0000259" key="1">
    <source>
        <dbReference type="Pfam" id="PF20241"/>
    </source>
</evidence>
<organism evidence="2 3">
    <name type="scientific">Digitaria exilis</name>
    <dbReference type="NCBI Taxonomy" id="1010633"/>
    <lineage>
        <taxon>Eukaryota</taxon>
        <taxon>Viridiplantae</taxon>
        <taxon>Streptophyta</taxon>
        <taxon>Embryophyta</taxon>
        <taxon>Tracheophyta</taxon>
        <taxon>Spermatophyta</taxon>
        <taxon>Magnoliopsida</taxon>
        <taxon>Liliopsida</taxon>
        <taxon>Poales</taxon>
        <taxon>Poaceae</taxon>
        <taxon>PACMAD clade</taxon>
        <taxon>Panicoideae</taxon>
        <taxon>Panicodae</taxon>
        <taxon>Paniceae</taxon>
        <taxon>Anthephorinae</taxon>
        <taxon>Digitaria</taxon>
    </lineage>
</organism>
<reference evidence="2" key="1">
    <citation type="submission" date="2020-07" db="EMBL/GenBank/DDBJ databases">
        <title>Genome sequence and genetic diversity analysis of an under-domesticated orphan crop, white fonio (Digitaria exilis).</title>
        <authorList>
            <person name="Bennetzen J.L."/>
            <person name="Chen S."/>
            <person name="Ma X."/>
            <person name="Wang X."/>
            <person name="Yssel A.E.J."/>
            <person name="Chaluvadi S.R."/>
            <person name="Johnson M."/>
            <person name="Gangashetty P."/>
            <person name="Hamidou F."/>
            <person name="Sanogo M.D."/>
            <person name="Zwaenepoel A."/>
            <person name="Wallace J."/>
            <person name="Van De Peer Y."/>
            <person name="Van Deynze A."/>
        </authorList>
    </citation>
    <scope>NUCLEOTIDE SEQUENCE</scope>
    <source>
        <tissue evidence="2">Leaves</tissue>
    </source>
</reference>
<dbReference type="AlphaFoldDB" id="A0A835EV62"/>
<sequence>MDGLDPLDILPYSSHRDSSIYCTCSWKRDFRIADRNETCREAMMFSDPTDCYIINGTCRLHSTCHMLQIFSMKLANIPVEHGPVELYGYIAAWDNLDRLLNYVINASWDDPIILEQGSLIDMAGPKRGIQLIDTILIEYDMKIKTGQHEKEDLQLIDGVSLVDDIDTWDCIPFTCRMNGGCGGIDITAARLNFAVEATVEVTISQVQGGFSMCLGCFTSGLHEEIRLFDDAIVKAGGLKRSVVAVVMDAQMDLKFKVAGDSCIPAEHCCSFKATKHGHATREIKTDFALIVVKVTWSTLD</sequence>
<dbReference type="OrthoDB" id="682945at2759"/>
<comment type="caution">
    <text evidence="2">The sequence shown here is derived from an EMBL/GenBank/DDBJ whole genome shotgun (WGS) entry which is preliminary data.</text>
</comment>
<evidence type="ECO:0000313" key="3">
    <source>
        <dbReference type="Proteomes" id="UP000636709"/>
    </source>
</evidence>
<accession>A0A835EV62</accession>
<dbReference type="PANTHER" id="PTHR33065">
    <property type="entry name" value="OS07G0486400 PROTEIN"/>
    <property type="match status" value="1"/>
</dbReference>